<keyword evidence="4" id="KW-1185">Reference proteome</keyword>
<dbReference type="EMBL" id="JBJKBG010000007">
    <property type="protein sequence ID" value="KAL3729510.1"/>
    <property type="molecule type" value="Genomic_DNA"/>
</dbReference>
<reference evidence="3 4" key="1">
    <citation type="submission" date="2024-11" db="EMBL/GenBank/DDBJ databases">
        <title>Chromosome-level genome assembly of Eucalyptus globulus Labill. provides insights into its genome evolution.</title>
        <authorList>
            <person name="Li X."/>
        </authorList>
    </citation>
    <scope>NUCLEOTIDE SEQUENCE [LARGE SCALE GENOMIC DNA]</scope>
    <source>
        <strain evidence="3">CL2024</strain>
        <tissue evidence="3">Fresh tender leaves</tissue>
    </source>
</reference>
<evidence type="ECO:0000313" key="2">
    <source>
        <dbReference type="EMBL" id="KAL3729510.1"/>
    </source>
</evidence>
<comment type="caution">
    <text evidence="3">The sequence shown here is derived from an EMBL/GenBank/DDBJ whole genome shotgun (WGS) entry which is preliminary data.</text>
</comment>
<dbReference type="Proteomes" id="UP001634007">
    <property type="component" value="Unassembled WGS sequence"/>
</dbReference>
<organism evidence="3 4">
    <name type="scientific">Eucalyptus globulus</name>
    <name type="common">Tasmanian blue gum</name>
    <dbReference type="NCBI Taxonomy" id="34317"/>
    <lineage>
        <taxon>Eukaryota</taxon>
        <taxon>Viridiplantae</taxon>
        <taxon>Streptophyta</taxon>
        <taxon>Embryophyta</taxon>
        <taxon>Tracheophyta</taxon>
        <taxon>Spermatophyta</taxon>
        <taxon>Magnoliopsida</taxon>
        <taxon>eudicotyledons</taxon>
        <taxon>Gunneridae</taxon>
        <taxon>Pentapetalae</taxon>
        <taxon>rosids</taxon>
        <taxon>malvids</taxon>
        <taxon>Myrtales</taxon>
        <taxon>Myrtaceae</taxon>
        <taxon>Myrtoideae</taxon>
        <taxon>Eucalypteae</taxon>
        <taxon>Eucalyptus</taxon>
    </lineage>
</organism>
<protein>
    <submittedName>
        <fullName evidence="3">Uncharacterized protein</fullName>
    </submittedName>
</protein>
<accession>A0ABD3JR56</accession>
<name>A0ABD3JR56_EUCGL</name>
<evidence type="ECO:0000256" key="1">
    <source>
        <dbReference type="SAM" id="MobiDB-lite"/>
    </source>
</evidence>
<sequence>MPDHPPPRRDRERMASPSSSSGAAASPATEEELTLMVKWRSKKYTVQVCRINEFTDSNLHDDDRWRDTGRYKHPSMQIQSGKDKAKAYITDPQSRMTGSHGLFKHDETA</sequence>
<evidence type="ECO:0000313" key="4">
    <source>
        <dbReference type="Proteomes" id="UP001634007"/>
    </source>
</evidence>
<proteinExistence type="predicted"/>
<feature type="compositionally biased region" description="Basic and acidic residues" evidence="1">
    <location>
        <begin position="58"/>
        <end position="70"/>
    </location>
</feature>
<dbReference type="AlphaFoldDB" id="A0ABD3JR56"/>
<feature type="region of interest" description="Disordered" evidence="1">
    <location>
        <begin position="1"/>
        <end position="31"/>
    </location>
</feature>
<gene>
    <name evidence="2" type="ORF">ACJRO7_026609</name>
    <name evidence="3" type="ORF">ACJRO7_026611</name>
</gene>
<dbReference type="EMBL" id="JBJKBG010000007">
    <property type="protein sequence ID" value="KAL3729512.1"/>
    <property type="molecule type" value="Genomic_DNA"/>
</dbReference>
<feature type="compositionally biased region" description="Low complexity" evidence="1">
    <location>
        <begin position="15"/>
        <end position="28"/>
    </location>
</feature>
<evidence type="ECO:0000313" key="3">
    <source>
        <dbReference type="EMBL" id="KAL3729512.1"/>
    </source>
</evidence>
<feature type="region of interest" description="Disordered" evidence="1">
    <location>
        <begin position="58"/>
        <end position="85"/>
    </location>
</feature>
<feature type="compositionally biased region" description="Basic and acidic residues" evidence="1">
    <location>
        <begin position="1"/>
        <end position="14"/>
    </location>
</feature>